<name>A0A5K3FE02_MESCO</name>
<reference evidence="2" key="1">
    <citation type="submission" date="2019-11" db="UniProtKB">
        <authorList>
            <consortium name="WormBaseParasite"/>
        </authorList>
    </citation>
    <scope>IDENTIFICATION</scope>
</reference>
<evidence type="ECO:0000259" key="1">
    <source>
        <dbReference type="Pfam" id="PF08148"/>
    </source>
</evidence>
<dbReference type="Gene3D" id="1.10.3380.30">
    <property type="match status" value="1"/>
</dbReference>
<dbReference type="InterPro" id="IPR012961">
    <property type="entry name" value="Ski2/MTR4_C"/>
</dbReference>
<protein>
    <submittedName>
        <fullName evidence="2">DSHCT domain-containing protein</fullName>
    </submittedName>
</protein>
<feature type="domain" description="ATP-dependent RNA helicase Ski2/MTR4 C-terminal" evidence="1">
    <location>
        <begin position="2"/>
        <end position="67"/>
    </location>
</feature>
<accession>A0A5K3FE02</accession>
<evidence type="ECO:0000313" key="2">
    <source>
        <dbReference type="WBParaSite" id="MCU_007081-RA"/>
    </source>
</evidence>
<dbReference type="AlphaFoldDB" id="A0A5K3FE02"/>
<dbReference type="WBParaSite" id="MCU_007081-RA">
    <property type="protein sequence ID" value="MCU_007081-RA"/>
    <property type="gene ID" value="MCU_007081"/>
</dbReference>
<organism evidence="2">
    <name type="scientific">Mesocestoides corti</name>
    <name type="common">Flatworm</name>
    <dbReference type="NCBI Taxonomy" id="53468"/>
    <lineage>
        <taxon>Eukaryota</taxon>
        <taxon>Metazoa</taxon>
        <taxon>Spiralia</taxon>
        <taxon>Lophotrochozoa</taxon>
        <taxon>Platyhelminthes</taxon>
        <taxon>Cestoda</taxon>
        <taxon>Eucestoda</taxon>
        <taxon>Cyclophyllidea</taxon>
        <taxon>Mesocestoididae</taxon>
        <taxon>Mesocestoides</taxon>
    </lineage>
</organism>
<dbReference type="Pfam" id="PF08148">
    <property type="entry name" value="DSHCT"/>
    <property type="match status" value="1"/>
</dbReference>
<proteinExistence type="predicted"/>
<sequence>LAACEIDQREVLLCEALCRGLLNHQTPAEAATLLSCFVCDNQCEGRRPFVAARLQAVVERMLQLASEAGMCWQMPWQGVTGDA</sequence>